<organism evidence="2 3">
    <name type="scientific">Caenorhabditis briggsae</name>
    <dbReference type="NCBI Taxonomy" id="6238"/>
    <lineage>
        <taxon>Eukaryota</taxon>
        <taxon>Metazoa</taxon>
        <taxon>Ecdysozoa</taxon>
        <taxon>Nematoda</taxon>
        <taxon>Chromadorea</taxon>
        <taxon>Rhabditida</taxon>
        <taxon>Rhabditina</taxon>
        <taxon>Rhabditomorpha</taxon>
        <taxon>Rhabditoidea</taxon>
        <taxon>Rhabditidae</taxon>
        <taxon>Peloderinae</taxon>
        <taxon>Caenorhabditis</taxon>
    </lineage>
</organism>
<dbReference type="EMBL" id="CP090894">
    <property type="protein sequence ID" value="ULT94437.1"/>
    <property type="molecule type" value="Genomic_DNA"/>
</dbReference>
<sequence length="337" mass="38584">MKLLYTFPRAHPYLHSRHNPSEHWHEVKPKADGSIDSSFDYIPKTQKQLINMSFTDNDMCDQVAVIAYDLDSALNTVPSCLQTLLEQNYPLSMLKKEKIKELVTKYIHCPQVGSLARRVIGKINSMEQKESMKENVKSLALLEVQPNRLPSRRFFFQNMIGSSSRLPSAHQTFVQPEMHFVRRVTPSVSHNTMIPRRTDLVSKSKRTSSNSPPSNVELMGLIASKRTNPAKFVPKSKGMLTNSSSNSKNIPISAPTKTSPELKKAENDRMERMMMARREVKKEAEKKAEEGVKSVKQMLMEARNQRIAEAQKAKRSGSWEESEQPKAKRGRFQHKYR</sequence>
<evidence type="ECO:0000313" key="2">
    <source>
        <dbReference type="EMBL" id="ULT94437.1"/>
    </source>
</evidence>
<evidence type="ECO:0000313" key="3">
    <source>
        <dbReference type="Proteomes" id="UP000827892"/>
    </source>
</evidence>
<feature type="compositionally biased region" description="Basic residues" evidence="1">
    <location>
        <begin position="327"/>
        <end position="337"/>
    </location>
</feature>
<proteinExistence type="predicted"/>
<dbReference type="AlphaFoldDB" id="A0AAE9A716"/>
<evidence type="ECO:0000256" key="1">
    <source>
        <dbReference type="SAM" id="MobiDB-lite"/>
    </source>
</evidence>
<name>A0AAE9A716_CAEBR</name>
<reference evidence="2 3" key="1">
    <citation type="submission" date="2022-05" db="EMBL/GenBank/DDBJ databases">
        <title>Chromosome-level reference genomes for two strains of Caenorhabditis briggsae: an improved platform for comparative genomics.</title>
        <authorList>
            <person name="Stevens L."/>
            <person name="Andersen E.C."/>
        </authorList>
    </citation>
    <scope>NUCLEOTIDE SEQUENCE [LARGE SCALE GENOMIC DNA]</scope>
    <source>
        <strain evidence="2">QX1410_ONT</strain>
        <tissue evidence="2">Whole-organism</tissue>
    </source>
</reference>
<accession>A0AAE9A716</accession>
<gene>
    <name evidence="2" type="ORF">L3Y34_003722</name>
</gene>
<dbReference type="Proteomes" id="UP000827892">
    <property type="component" value="Chromosome IV"/>
</dbReference>
<feature type="compositionally biased region" description="Basic and acidic residues" evidence="1">
    <location>
        <begin position="303"/>
        <end position="312"/>
    </location>
</feature>
<feature type="region of interest" description="Disordered" evidence="1">
    <location>
        <begin position="231"/>
        <end position="267"/>
    </location>
</feature>
<protein>
    <submittedName>
        <fullName evidence="2">Uncharacterized protein</fullName>
    </submittedName>
</protein>
<feature type="region of interest" description="Disordered" evidence="1">
    <location>
        <begin position="302"/>
        <end position="337"/>
    </location>
</feature>